<dbReference type="Pfam" id="PF13180">
    <property type="entry name" value="PDZ_2"/>
    <property type="match status" value="1"/>
</dbReference>
<dbReference type="InterPro" id="IPR020568">
    <property type="entry name" value="Ribosomal_Su5_D2-typ_SF"/>
</dbReference>
<dbReference type="GO" id="GO:0030163">
    <property type="term" value="P:protein catabolic process"/>
    <property type="evidence" value="ECO:0007669"/>
    <property type="project" value="InterPro"/>
</dbReference>
<evidence type="ECO:0000313" key="5">
    <source>
        <dbReference type="Proteomes" id="UP001164557"/>
    </source>
</evidence>
<keyword evidence="5" id="KW-1185">Reference proteome</keyword>
<sequence>MNEPKKSTKKRGRLNKFLLLILTVAVIFIGLNWPTNYYIEMPGSAVSTGQFMRSNSKAPNNFYLVTVSETSQPASVWQYLFSFTQKHVSRVPKEELLGSATNSQYQELQNWYMETSQQNAIYCAAKKAGLKPKLHYQGVYVMQVQKGSSFRKKLQIGDTVLGANGHRFRSTAEMINYLQKRKIGSKVQITVLREQKKIAFTGKIVKVKGTGKPGIGIQLVEHTKVETKPKLTINAGDIGGPSAGLMFTLTSYEIFSGEHLAKGHKIAGTGTITPSGKVGIIGGVDKKVVAADKAGAEVFFAPTDTGGLKKSANNYVVAKKTAKQIGTKMKIVPVRTFDDALNYLRKNFK</sequence>
<dbReference type="Proteomes" id="UP001164557">
    <property type="component" value="Chromosome"/>
</dbReference>
<evidence type="ECO:0000313" key="4">
    <source>
        <dbReference type="EMBL" id="UZX30390.1"/>
    </source>
</evidence>
<dbReference type="Gene3D" id="2.30.42.10">
    <property type="match status" value="1"/>
</dbReference>
<dbReference type="InterPro" id="IPR008269">
    <property type="entry name" value="Lon_proteolytic"/>
</dbReference>
<dbReference type="SUPFAM" id="SSF54211">
    <property type="entry name" value="Ribosomal protein S5 domain 2-like"/>
    <property type="match status" value="1"/>
</dbReference>
<dbReference type="PROSITE" id="PS51786">
    <property type="entry name" value="LON_PROTEOLYTIC"/>
    <property type="match status" value="1"/>
</dbReference>
<keyword evidence="2" id="KW-1133">Transmembrane helix</keyword>
<organism evidence="4 5">
    <name type="scientific">Lactobacillus helsingborgensis</name>
    <dbReference type="NCBI Taxonomy" id="1218494"/>
    <lineage>
        <taxon>Bacteria</taxon>
        <taxon>Bacillati</taxon>
        <taxon>Bacillota</taxon>
        <taxon>Bacilli</taxon>
        <taxon>Lactobacillales</taxon>
        <taxon>Lactobacillaceae</taxon>
        <taxon>Lactobacillus</taxon>
    </lineage>
</organism>
<dbReference type="Pfam" id="PF05362">
    <property type="entry name" value="Lon_C"/>
    <property type="match status" value="1"/>
</dbReference>
<evidence type="ECO:0000259" key="3">
    <source>
        <dbReference type="PROSITE" id="PS51786"/>
    </source>
</evidence>
<name>A0AA47B5B0_9LACO</name>
<protein>
    <recommendedName>
        <fullName evidence="1">endopeptidase La</fullName>
        <ecNumber evidence="1">3.4.21.53</ecNumber>
    </recommendedName>
</protein>
<keyword evidence="1" id="KW-0720">Serine protease</keyword>
<dbReference type="SUPFAM" id="SSF50156">
    <property type="entry name" value="PDZ domain-like"/>
    <property type="match status" value="1"/>
</dbReference>
<accession>A0AA47B5B0</accession>
<dbReference type="GO" id="GO:0005524">
    <property type="term" value="F:ATP binding"/>
    <property type="evidence" value="ECO:0007669"/>
    <property type="project" value="InterPro"/>
</dbReference>
<comment type="catalytic activity">
    <reaction evidence="1">
        <text>Hydrolysis of proteins in presence of ATP.</text>
        <dbReference type="EC" id="3.4.21.53"/>
    </reaction>
</comment>
<feature type="active site" evidence="1">
    <location>
        <position position="287"/>
    </location>
</feature>
<feature type="active site" evidence="1">
    <location>
        <position position="242"/>
    </location>
</feature>
<proteinExistence type="inferred from homology"/>
<keyword evidence="1" id="KW-0645">Protease</keyword>
<feature type="domain" description="Lon proteolytic" evidence="3">
    <location>
        <begin position="201"/>
        <end position="347"/>
    </location>
</feature>
<dbReference type="NCBIfam" id="NF041438">
    <property type="entry name" value="SepM_fam_S16"/>
    <property type="match status" value="1"/>
</dbReference>
<dbReference type="InterPro" id="IPR014721">
    <property type="entry name" value="Ribsml_uS5_D2-typ_fold_subgr"/>
</dbReference>
<comment type="similarity">
    <text evidence="1">Belongs to the peptidase S16 family.</text>
</comment>
<dbReference type="GO" id="GO:0004252">
    <property type="term" value="F:serine-type endopeptidase activity"/>
    <property type="evidence" value="ECO:0007669"/>
    <property type="project" value="UniProtKB-UniRule"/>
</dbReference>
<dbReference type="InterPro" id="IPR036034">
    <property type="entry name" value="PDZ_sf"/>
</dbReference>
<dbReference type="GO" id="GO:0004176">
    <property type="term" value="F:ATP-dependent peptidase activity"/>
    <property type="evidence" value="ECO:0007669"/>
    <property type="project" value="UniProtKB-UniRule"/>
</dbReference>
<dbReference type="InterPro" id="IPR001478">
    <property type="entry name" value="PDZ"/>
</dbReference>
<dbReference type="EC" id="3.4.21.53" evidence="1"/>
<dbReference type="Gene3D" id="3.30.230.10">
    <property type="match status" value="1"/>
</dbReference>
<keyword evidence="1" id="KW-0378">Hydrolase</keyword>
<dbReference type="GO" id="GO:0006508">
    <property type="term" value="P:proteolysis"/>
    <property type="evidence" value="ECO:0007669"/>
    <property type="project" value="UniProtKB-KW"/>
</dbReference>
<keyword evidence="2" id="KW-0472">Membrane</keyword>
<dbReference type="AlphaFoldDB" id="A0AA47B5B0"/>
<dbReference type="EMBL" id="CP084389">
    <property type="protein sequence ID" value="UZX30390.1"/>
    <property type="molecule type" value="Genomic_DNA"/>
</dbReference>
<evidence type="ECO:0000256" key="1">
    <source>
        <dbReference type="PROSITE-ProRule" id="PRU01122"/>
    </source>
</evidence>
<dbReference type="RefSeq" id="WP_046327064.1">
    <property type="nucleotide sequence ID" value="NZ_CP084389.1"/>
</dbReference>
<dbReference type="InterPro" id="IPR027065">
    <property type="entry name" value="Lon_Prtase"/>
</dbReference>
<evidence type="ECO:0000256" key="2">
    <source>
        <dbReference type="SAM" id="Phobius"/>
    </source>
</evidence>
<keyword evidence="2" id="KW-0812">Transmembrane</keyword>
<gene>
    <name evidence="4" type="ORF">LDX53_04110</name>
</gene>
<feature type="transmembrane region" description="Helical" evidence="2">
    <location>
        <begin position="14"/>
        <end position="33"/>
    </location>
</feature>
<dbReference type="PANTHER" id="PTHR10046">
    <property type="entry name" value="ATP DEPENDENT LON PROTEASE FAMILY MEMBER"/>
    <property type="match status" value="1"/>
</dbReference>
<reference evidence="4" key="1">
    <citation type="submission" date="2021-09" db="EMBL/GenBank/DDBJ databases">
        <title>Lactobacillus species from Apis mellifera, Switzerland.</title>
        <authorList>
            <person name="Pfister J."/>
            <person name="Brown A."/>
            <person name="Neumann P."/>
            <person name="Collaud A."/>
            <person name="Retschnig G."/>
            <person name="Perreten V."/>
        </authorList>
    </citation>
    <scope>NUCLEOTIDE SEQUENCE</scope>
    <source>
        <strain evidence="4">IBH002</strain>
    </source>
</reference>
<dbReference type="SMART" id="SM00228">
    <property type="entry name" value="PDZ"/>
    <property type="match status" value="1"/>
</dbReference>